<dbReference type="Proteomes" id="UP000499080">
    <property type="component" value="Unassembled WGS sequence"/>
</dbReference>
<reference evidence="1 2" key="1">
    <citation type="journal article" date="2019" name="Sci. Rep.">
        <title>Orb-weaving spider Araneus ventricosus genome elucidates the spidroin gene catalogue.</title>
        <authorList>
            <person name="Kono N."/>
            <person name="Nakamura H."/>
            <person name="Ohtoshi R."/>
            <person name="Moran D.A.P."/>
            <person name="Shinohara A."/>
            <person name="Yoshida Y."/>
            <person name="Fujiwara M."/>
            <person name="Mori M."/>
            <person name="Tomita M."/>
            <person name="Arakawa K."/>
        </authorList>
    </citation>
    <scope>NUCLEOTIDE SEQUENCE [LARGE SCALE GENOMIC DNA]</scope>
</reference>
<dbReference type="EMBL" id="BGPR01034579">
    <property type="protein sequence ID" value="GBO09009.1"/>
    <property type="molecule type" value="Genomic_DNA"/>
</dbReference>
<evidence type="ECO:0000313" key="2">
    <source>
        <dbReference type="Proteomes" id="UP000499080"/>
    </source>
</evidence>
<dbReference type="AlphaFoldDB" id="A0A4Y2U7K9"/>
<comment type="caution">
    <text evidence="1">The sequence shown here is derived from an EMBL/GenBank/DDBJ whole genome shotgun (WGS) entry which is preliminary data.</text>
</comment>
<name>A0A4Y2U7K9_ARAVE</name>
<proteinExistence type="predicted"/>
<accession>A0A4Y2U7K9</accession>
<gene>
    <name evidence="1" type="ORF">AVEN_259994_1</name>
</gene>
<protein>
    <submittedName>
        <fullName evidence="1">Uncharacterized protein</fullName>
    </submittedName>
</protein>
<keyword evidence="2" id="KW-1185">Reference proteome</keyword>
<sequence>MTGQTHCRALGAGGPVAIRALIPPRNRRFAHVQLTAMCDDSLAQRRKENKSNLLVICHIDSFAHSADYRVLDEFFVERRKNCDSRWTGTMS</sequence>
<organism evidence="1 2">
    <name type="scientific">Araneus ventricosus</name>
    <name type="common">Orbweaver spider</name>
    <name type="synonym">Epeira ventricosa</name>
    <dbReference type="NCBI Taxonomy" id="182803"/>
    <lineage>
        <taxon>Eukaryota</taxon>
        <taxon>Metazoa</taxon>
        <taxon>Ecdysozoa</taxon>
        <taxon>Arthropoda</taxon>
        <taxon>Chelicerata</taxon>
        <taxon>Arachnida</taxon>
        <taxon>Araneae</taxon>
        <taxon>Araneomorphae</taxon>
        <taxon>Entelegynae</taxon>
        <taxon>Araneoidea</taxon>
        <taxon>Araneidae</taxon>
        <taxon>Araneus</taxon>
    </lineage>
</organism>
<evidence type="ECO:0000313" key="1">
    <source>
        <dbReference type="EMBL" id="GBO09009.1"/>
    </source>
</evidence>